<dbReference type="GO" id="GO:0009307">
    <property type="term" value="P:DNA restriction-modification system"/>
    <property type="evidence" value="ECO:0007669"/>
    <property type="project" value="UniProtKB-KW"/>
</dbReference>
<evidence type="ECO:0000256" key="2">
    <source>
        <dbReference type="ARBA" id="ARBA00022747"/>
    </source>
</evidence>
<keyword evidence="2" id="KW-0680">Restriction system</keyword>
<protein>
    <submittedName>
        <fullName evidence="6">N-6 DNA Methylase</fullName>
    </submittedName>
</protein>
<gene>
    <name evidence="6" type="ORF">HMPREF3202_00125</name>
</gene>
<reference evidence="6 7" key="1">
    <citation type="submission" date="2016-02" db="EMBL/GenBank/DDBJ databases">
        <authorList>
            <person name="Wen L."/>
            <person name="He K."/>
            <person name="Yang H."/>
        </authorList>
    </citation>
    <scope>NUCLEOTIDE SEQUENCE [LARGE SCALE GENOMIC DNA]</scope>
    <source>
        <strain evidence="6 7">GED7880</strain>
    </source>
</reference>
<dbReference type="GeneID" id="78530566"/>
<dbReference type="eggNOG" id="COG4096">
    <property type="taxonomic scope" value="Bacteria"/>
</dbReference>
<dbReference type="InterPro" id="IPR029464">
    <property type="entry name" value="HSDR_N"/>
</dbReference>
<dbReference type="InterPro" id="IPR003356">
    <property type="entry name" value="DNA_methylase_A-5"/>
</dbReference>
<dbReference type="RefSeq" id="WP_004338790.1">
    <property type="nucleotide sequence ID" value="NZ_JBETXE010000002.1"/>
</dbReference>
<dbReference type="InterPro" id="IPR052916">
    <property type="entry name" value="Type-I_RE_MTase_Subunit"/>
</dbReference>
<dbReference type="Gene3D" id="3.40.50.150">
    <property type="entry name" value="Vaccinia Virus protein VP39"/>
    <property type="match status" value="1"/>
</dbReference>
<keyword evidence="6" id="KW-0808">Transferase</keyword>
<dbReference type="REBASE" id="170291">
    <property type="entry name" value="M.Pbi7880ORF125P"/>
</dbReference>
<evidence type="ECO:0000256" key="1">
    <source>
        <dbReference type="ARBA" id="ARBA00006594"/>
    </source>
</evidence>
<dbReference type="SUPFAM" id="SSF53335">
    <property type="entry name" value="S-adenosyl-L-methionine-dependent methyltransferases"/>
    <property type="match status" value="1"/>
</dbReference>
<dbReference type="SUPFAM" id="SSF116734">
    <property type="entry name" value="DNA methylase specificity domain"/>
    <property type="match status" value="1"/>
</dbReference>
<dbReference type="InterPro" id="IPR044946">
    <property type="entry name" value="Restrct_endonuc_typeI_TRD_sf"/>
</dbReference>
<dbReference type="eggNOG" id="COG0286">
    <property type="taxonomic scope" value="Bacteria"/>
</dbReference>
<evidence type="ECO:0000313" key="7">
    <source>
        <dbReference type="Proteomes" id="UP000070093"/>
    </source>
</evidence>
<organism evidence="6 7">
    <name type="scientific">Prevotella bivia</name>
    <dbReference type="NCBI Taxonomy" id="28125"/>
    <lineage>
        <taxon>Bacteria</taxon>
        <taxon>Pseudomonadati</taxon>
        <taxon>Bacteroidota</taxon>
        <taxon>Bacteroidia</taxon>
        <taxon>Bacteroidales</taxon>
        <taxon>Prevotellaceae</taxon>
        <taxon>Prevotella</taxon>
    </lineage>
</organism>
<comment type="caution">
    <text evidence="6">The sequence shown here is derived from an EMBL/GenBank/DDBJ whole genome shotgun (WGS) entry which is preliminary data.</text>
</comment>
<dbReference type="GO" id="GO:0003677">
    <property type="term" value="F:DNA binding"/>
    <property type="evidence" value="ECO:0007669"/>
    <property type="project" value="UniProtKB-KW"/>
</dbReference>
<dbReference type="CDD" id="cd02440">
    <property type="entry name" value="AdoMet_MTases"/>
    <property type="match status" value="1"/>
</dbReference>
<evidence type="ECO:0000313" key="6">
    <source>
        <dbReference type="EMBL" id="KXO18394.1"/>
    </source>
</evidence>
<dbReference type="Pfam" id="PF13588">
    <property type="entry name" value="HSDR_N_2"/>
    <property type="match status" value="1"/>
</dbReference>
<dbReference type="PANTHER" id="PTHR42998">
    <property type="entry name" value="TYPE I RESTRICTION ENZYME HINDVIIP M PROTEIN-RELATED"/>
    <property type="match status" value="1"/>
</dbReference>
<dbReference type="AlphaFoldDB" id="A0A137T142"/>
<proteinExistence type="inferred from homology"/>
<dbReference type="STRING" id="28125.HMPREF3202_00125"/>
<dbReference type="InterPro" id="IPR002052">
    <property type="entry name" value="DNA_methylase_N6_adenine_CS"/>
</dbReference>
<dbReference type="PRINTS" id="PR00507">
    <property type="entry name" value="N12N6MTFRASE"/>
</dbReference>
<name>A0A137T142_9BACT</name>
<sequence length="811" mass="92527">MNLKEWISENITDFSAKIKTEEDVKIHIVLPYLSLLGFDSSKMRFENAMPVQAGTKKITVQSDIEIEEGGNIEIVIDVKAPNVSLNDKEILQSISYAKLVSTPPALYAIVTNGIDIISTNIYTGKKSAEIPTRSEIIRDISRTRKKMLSQIEIREVKSLMLTLNNSDELYKIIKKCKDLLEKRGLIRSDQSFKEMTKILLVKMNEEKRAKNGQTNRFQKEVLDKLAKAEEVTIYDEFINLFQEALVAYPIYSNSTETLKIIDHGCLLKVIEELEPWSFIGTGDDIKGAVYEIFLKSTLRGDFDQYFTPREIVDFIVKYADPKIGDKILDPACGSGGFLIQSFLYVNQKIIDTPCSELDRKLKFNELIDKCLWGGEADEDLHVLAKINLIMHGDGYNNIYQGDSLSNKKLPNDTFNLILTNPPFTIPYTFKDILNKYEMGQNRESQELDILFVEKCIRALDAKAGGEMYIVLPEGLLNLPYYQNFRKWLLGKCYITLSISLPEGAFIPFGKSVSKTAILGLRKKNQQGSNKPDFVFLGTAKEVGYEVGKSVYKKINKNDFVFFSRASEDVFSDVRMTNNGGECTWIKQDNITNYRIDSSYLINTIDIQNLHKKFTSLKRLDKVCRFRNKSITPKKDEDYFYLEIPDVSPDTGTISNIRKLKGGEIGSSFYVAHGGDLAYCRINPRKNRVFIIPKEIDTVLISKEAYVIELLQESDIISNYVLSTILQSDLVKSQLVRLATGSSSSRARVQEDAFLNSVFVPIPCKTTQKEIHRMMSKTYNDYWMASQNFLRNYVECQKELLTIIDKNNIRTV</sequence>
<evidence type="ECO:0000259" key="5">
    <source>
        <dbReference type="Pfam" id="PF13588"/>
    </source>
</evidence>
<dbReference type="InterPro" id="IPR029063">
    <property type="entry name" value="SAM-dependent_MTases_sf"/>
</dbReference>
<dbReference type="GO" id="GO:0008170">
    <property type="term" value="F:N-methyltransferase activity"/>
    <property type="evidence" value="ECO:0007669"/>
    <property type="project" value="InterPro"/>
</dbReference>
<dbReference type="PATRIC" id="fig|28125.4.peg.119"/>
<dbReference type="Pfam" id="PF02384">
    <property type="entry name" value="N6_Mtase"/>
    <property type="match status" value="1"/>
</dbReference>
<keyword evidence="3" id="KW-0238">DNA-binding</keyword>
<dbReference type="EMBL" id="LTAG01000007">
    <property type="protein sequence ID" value="KXO18394.1"/>
    <property type="molecule type" value="Genomic_DNA"/>
</dbReference>
<dbReference type="PANTHER" id="PTHR42998:SF1">
    <property type="entry name" value="TYPE I RESTRICTION ENZYME HINDI METHYLASE SUBUNIT"/>
    <property type="match status" value="1"/>
</dbReference>
<dbReference type="Gene3D" id="3.90.220.20">
    <property type="entry name" value="DNA methylase specificity domains"/>
    <property type="match status" value="1"/>
</dbReference>
<dbReference type="PROSITE" id="PS00092">
    <property type="entry name" value="N6_MTASE"/>
    <property type="match status" value="1"/>
</dbReference>
<dbReference type="Proteomes" id="UP000070093">
    <property type="component" value="Unassembled WGS sequence"/>
</dbReference>
<accession>A0A137T142</accession>
<keyword evidence="6" id="KW-0489">Methyltransferase</keyword>
<evidence type="ECO:0000259" key="4">
    <source>
        <dbReference type="Pfam" id="PF02384"/>
    </source>
</evidence>
<evidence type="ECO:0000256" key="3">
    <source>
        <dbReference type="ARBA" id="ARBA00023125"/>
    </source>
</evidence>
<dbReference type="GO" id="GO:0032259">
    <property type="term" value="P:methylation"/>
    <property type="evidence" value="ECO:0007669"/>
    <property type="project" value="UniProtKB-KW"/>
</dbReference>
<feature type="domain" description="Type I restriction enzyme R protein N-terminal" evidence="5">
    <location>
        <begin position="21"/>
        <end position="129"/>
    </location>
</feature>
<feature type="domain" description="DNA methylase adenine-specific" evidence="4">
    <location>
        <begin position="283"/>
        <end position="542"/>
    </location>
</feature>
<comment type="similarity">
    <text evidence="1">Belongs to the N(4)/N(6)-methyltransferase family.</text>
</comment>